<dbReference type="KEGG" id="pfus:ADJ77_09695"/>
<dbReference type="RefSeq" id="WP_025078307.1">
    <property type="nucleotide sequence ID" value="NZ_BAKO01000012.1"/>
</dbReference>
<gene>
    <name evidence="3" type="ORF">ADJ77_09695</name>
    <name evidence="4" type="ORF">J5A51_05520</name>
</gene>
<protein>
    <submittedName>
        <fullName evidence="4">Zinc ribbon domain-containing protein</fullName>
    </submittedName>
</protein>
<dbReference type="STRING" id="1236517.ADJ77_09695"/>
<sequence>MKCPKCNNEVNEQEKNCPNCNSPLNNNDKKNGPTLSRGLVVFIIIGTIFLVAFGFYYYGQHKNDPEYTQTAIEPDSNLADNDKAKFDTIAIDITAKDSADNQEEEQAEKVFNSIRRSNRTSHKSSHEESSSSNSDRQSSSPEHSSSSAGEIQPIAPAASKPRIESIEMD</sequence>
<dbReference type="Proteomes" id="UP000060345">
    <property type="component" value="Chromosome 2"/>
</dbReference>
<evidence type="ECO:0000313" key="4">
    <source>
        <dbReference type="EMBL" id="QUB85697.1"/>
    </source>
</evidence>
<keyword evidence="6" id="KW-1185">Reference proteome</keyword>
<evidence type="ECO:0000256" key="1">
    <source>
        <dbReference type="SAM" id="MobiDB-lite"/>
    </source>
</evidence>
<evidence type="ECO:0000313" key="3">
    <source>
        <dbReference type="EMBL" id="AKU70088.1"/>
    </source>
</evidence>
<organism evidence="3 5">
    <name type="scientific">Prevotella fusca JCM 17724</name>
    <dbReference type="NCBI Taxonomy" id="1236517"/>
    <lineage>
        <taxon>Bacteria</taxon>
        <taxon>Pseudomonadati</taxon>
        <taxon>Bacteroidota</taxon>
        <taxon>Bacteroidia</taxon>
        <taxon>Bacteroidales</taxon>
        <taxon>Prevotellaceae</taxon>
        <taxon>Prevotella</taxon>
    </lineage>
</organism>
<dbReference type="eggNOG" id="ENOG502ZJCA">
    <property type="taxonomic scope" value="Bacteria"/>
</dbReference>
<reference evidence="4 6" key="2">
    <citation type="submission" date="2021-03" db="EMBL/GenBank/DDBJ databases">
        <title>Human Oral Microbial Genomes.</title>
        <authorList>
            <person name="Johnston C.D."/>
            <person name="Chen T."/>
            <person name="Dewhirst F.E."/>
        </authorList>
    </citation>
    <scope>NUCLEOTIDE SEQUENCE [LARGE SCALE GENOMIC DNA]</scope>
    <source>
        <strain evidence="4 6">W1435</strain>
    </source>
</reference>
<keyword evidence="2" id="KW-0472">Membrane</keyword>
<evidence type="ECO:0000313" key="6">
    <source>
        <dbReference type="Proteomes" id="UP000682005"/>
    </source>
</evidence>
<dbReference type="EMBL" id="CP012075">
    <property type="protein sequence ID" value="AKU70088.1"/>
    <property type="molecule type" value="Genomic_DNA"/>
</dbReference>
<evidence type="ECO:0000256" key="2">
    <source>
        <dbReference type="SAM" id="Phobius"/>
    </source>
</evidence>
<name>A0A0K1NMI8_9BACT</name>
<keyword evidence="2" id="KW-0812">Transmembrane</keyword>
<accession>A0A0K1NMI8</accession>
<feature type="region of interest" description="Disordered" evidence="1">
    <location>
        <begin position="1"/>
        <end position="31"/>
    </location>
</feature>
<keyword evidence="2" id="KW-1133">Transmembrane helix</keyword>
<feature type="region of interest" description="Disordered" evidence="1">
    <location>
        <begin position="95"/>
        <end position="169"/>
    </location>
</feature>
<dbReference type="OrthoDB" id="1082307at2"/>
<evidence type="ECO:0000313" key="5">
    <source>
        <dbReference type="Proteomes" id="UP000060345"/>
    </source>
</evidence>
<feature type="compositionally biased region" description="Low complexity" evidence="1">
    <location>
        <begin position="16"/>
        <end position="26"/>
    </location>
</feature>
<feature type="compositionally biased region" description="Low complexity" evidence="1">
    <location>
        <begin position="130"/>
        <end position="147"/>
    </location>
</feature>
<dbReference type="Proteomes" id="UP000682005">
    <property type="component" value="Chromosome 2"/>
</dbReference>
<dbReference type="EMBL" id="CP072369">
    <property type="protein sequence ID" value="QUB85697.1"/>
    <property type="molecule type" value="Genomic_DNA"/>
</dbReference>
<feature type="transmembrane region" description="Helical" evidence="2">
    <location>
        <begin position="39"/>
        <end position="59"/>
    </location>
</feature>
<proteinExistence type="predicted"/>
<dbReference type="AlphaFoldDB" id="A0A0K1NMI8"/>
<reference evidence="3 5" key="1">
    <citation type="submission" date="2015-07" db="EMBL/GenBank/DDBJ databases">
        <authorList>
            <person name="Noorani M."/>
        </authorList>
    </citation>
    <scope>NUCLEOTIDE SEQUENCE [LARGE SCALE GENOMIC DNA]</scope>
    <source>
        <strain evidence="3 5">W1435</strain>
    </source>
</reference>